<gene>
    <name evidence="1" type="ORF">PACLA_8A048176</name>
</gene>
<organism evidence="1 2">
    <name type="scientific">Paramuricea clavata</name>
    <name type="common">Red gorgonian</name>
    <name type="synonym">Violescent sea-whip</name>
    <dbReference type="NCBI Taxonomy" id="317549"/>
    <lineage>
        <taxon>Eukaryota</taxon>
        <taxon>Metazoa</taxon>
        <taxon>Cnidaria</taxon>
        <taxon>Anthozoa</taxon>
        <taxon>Octocorallia</taxon>
        <taxon>Malacalcyonacea</taxon>
        <taxon>Plexauridae</taxon>
        <taxon>Paramuricea</taxon>
    </lineage>
</organism>
<comment type="caution">
    <text evidence="1">The sequence shown here is derived from an EMBL/GenBank/DDBJ whole genome shotgun (WGS) entry which is preliminary data.</text>
</comment>
<dbReference type="AlphaFoldDB" id="A0A6S7G1B2"/>
<name>A0A6S7G1B2_PARCT</name>
<dbReference type="EMBL" id="CACRXK020000878">
    <property type="protein sequence ID" value="CAB3985485.1"/>
    <property type="molecule type" value="Genomic_DNA"/>
</dbReference>
<evidence type="ECO:0000313" key="2">
    <source>
        <dbReference type="Proteomes" id="UP001152795"/>
    </source>
</evidence>
<evidence type="ECO:0000313" key="1">
    <source>
        <dbReference type="EMBL" id="CAB3985485.1"/>
    </source>
</evidence>
<protein>
    <submittedName>
        <fullName evidence="1">Uncharacterized protein</fullName>
    </submittedName>
</protein>
<sequence>MALKRLRDHLALYSYPTVRSSKTCRDLRLKRLTLIGLKDYRAIVKNLTQIEASDAIGFAENVLTSALNLTHW</sequence>
<accession>A0A6S7G1B2</accession>
<reference evidence="1" key="1">
    <citation type="submission" date="2020-04" db="EMBL/GenBank/DDBJ databases">
        <authorList>
            <person name="Alioto T."/>
            <person name="Alioto T."/>
            <person name="Gomez Garrido J."/>
        </authorList>
    </citation>
    <scope>NUCLEOTIDE SEQUENCE</scope>
    <source>
        <strain evidence="1">A484AB</strain>
    </source>
</reference>
<proteinExistence type="predicted"/>
<keyword evidence="2" id="KW-1185">Reference proteome</keyword>
<dbReference type="Proteomes" id="UP001152795">
    <property type="component" value="Unassembled WGS sequence"/>
</dbReference>